<dbReference type="RefSeq" id="WP_141864746.1">
    <property type="nucleotide sequence ID" value="NZ_BAABAN010000016.1"/>
</dbReference>
<name>A0A543ANU7_9MICC</name>
<evidence type="ECO:0000313" key="7">
    <source>
        <dbReference type="Proteomes" id="UP000319746"/>
    </source>
</evidence>
<sequence length="237" mass="26376">MSASPRNGRQNLTKEQIIRTARAMVKEHGLQSVTLRAVAKELRVNPTAITWHIGSKRNLLVEVSGVIFRELRLADDRSMTAYEWLMDSGRRFRKLIMDNPNYAPLIGGQLASKPPSLPFVERVLRVLGDLGLRGDGLIVAFNAYTGVLLGWAALELSEEPAEAAHEVEENYRETLHDAEPALYTALNDHGMEVLNKIFMLRWSNGTASPLDKSYEFLLESVVSRICQRAESGGASSN</sequence>
<dbReference type="SUPFAM" id="SSF46689">
    <property type="entry name" value="Homeodomain-like"/>
    <property type="match status" value="1"/>
</dbReference>
<keyword evidence="3" id="KW-0804">Transcription</keyword>
<dbReference type="Gene3D" id="1.10.10.60">
    <property type="entry name" value="Homeodomain-like"/>
    <property type="match status" value="1"/>
</dbReference>
<dbReference type="PANTHER" id="PTHR30055">
    <property type="entry name" value="HTH-TYPE TRANSCRIPTIONAL REGULATOR RUTR"/>
    <property type="match status" value="1"/>
</dbReference>
<evidence type="ECO:0000256" key="2">
    <source>
        <dbReference type="ARBA" id="ARBA00023125"/>
    </source>
</evidence>
<dbReference type="Pfam" id="PF00440">
    <property type="entry name" value="TetR_N"/>
    <property type="match status" value="1"/>
</dbReference>
<evidence type="ECO:0000313" key="6">
    <source>
        <dbReference type="EMBL" id="TQL74254.1"/>
    </source>
</evidence>
<evidence type="ECO:0000256" key="4">
    <source>
        <dbReference type="PROSITE-ProRule" id="PRU00335"/>
    </source>
</evidence>
<evidence type="ECO:0000256" key="1">
    <source>
        <dbReference type="ARBA" id="ARBA00023015"/>
    </source>
</evidence>
<comment type="caution">
    <text evidence="6">The sequence shown here is derived from an EMBL/GenBank/DDBJ whole genome shotgun (WGS) entry which is preliminary data.</text>
</comment>
<feature type="domain" description="HTH tetR-type" evidence="5">
    <location>
        <begin position="11"/>
        <end position="71"/>
    </location>
</feature>
<reference evidence="6 7" key="1">
    <citation type="submission" date="2019-06" db="EMBL/GenBank/DDBJ databases">
        <title>Sequencing the genomes of 1000 actinobacteria strains.</title>
        <authorList>
            <person name="Klenk H.-P."/>
        </authorList>
    </citation>
    <scope>NUCLEOTIDE SEQUENCE [LARGE SCALE GENOMIC DNA]</scope>
    <source>
        <strain evidence="6 7">DSM 24083</strain>
    </source>
</reference>
<dbReference type="InterPro" id="IPR036271">
    <property type="entry name" value="Tet_transcr_reg_TetR-rel_C_sf"/>
</dbReference>
<organism evidence="6 7">
    <name type="scientific">Enteractinococcus coprophilus</name>
    <dbReference type="NCBI Taxonomy" id="1027633"/>
    <lineage>
        <taxon>Bacteria</taxon>
        <taxon>Bacillati</taxon>
        <taxon>Actinomycetota</taxon>
        <taxon>Actinomycetes</taxon>
        <taxon>Micrococcales</taxon>
        <taxon>Micrococcaceae</taxon>
    </lineage>
</organism>
<dbReference type="Gene3D" id="1.10.357.10">
    <property type="entry name" value="Tetracycline Repressor, domain 2"/>
    <property type="match status" value="1"/>
</dbReference>
<dbReference type="InterPro" id="IPR009057">
    <property type="entry name" value="Homeodomain-like_sf"/>
</dbReference>
<protein>
    <submittedName>
        <fullName evidence="6">TetR family transcriptional regulator</fullName>
    </submittedName>
</protein>
<dbReference type="AlphaFoldDB" id="A0A543ANU7"/>
<keyword evidence="2 4" id="KW-0238">DNA-binding</keyword>
<dbReference type="InterPro" id="IPR050109">
    <property type="entry name" value="HTH-type_TetR-like_transc_reg"/>
</dbReference>
<keyword evidence="7" id="KW-1185">Reference proteome</keyword>
<dbReference type="Proteomes" id="UP000319746">
    <property type="component" value="Unassembled WGS sequence"/>
</dbReference>
<dbReference type="PANTHER" id="PTHR30055:SF234">
    <property type="entry name" value="HTH-TYPE TRANSCRIPTIONAL REGULATOR BETI"/>
    <property type="match status" value="1"/>
</dbReference>
<dbReference type="OrthoDB" id="3819648at2"/>
<proteinExistence type="predicted"/>
<dbReference type="GO" id="GO:0003700">
    <property type="term" value="F:DNA-binding transcription factor activity"/>
    <property type="evidence" value="ECO:0007669"/>
    <property type="project" value="TreeGrafter"/>
</dbReference>
<gene>
    <name evidence="6" type="ORF">FB556_0713</name>
</gene>
<dbReference type="SUPFAM" id="SSF48498">
    <property type="entry name" value="Tetracyclin repressor-like, C-terminal domain"/>
    <property type="match status" value="1"/>
</dbReference>
<evidence type="ECO:0000256" key="3">
    <source>
        <dbReference type="ARBA" id="ARBA00023163"/>
    </source>
</evidence>
<dbReference type="GO" id="GO:0000976">
    <property type="term" value="F:transcription cis-regulatory region binding"/>
    <property type="evidence" value="ECO:0007669"/>
    <property type="project" value="TreeGrafter"/>
</dbReference>
<dbReference type="EMBL" id="VFOU01000001">
    <property type="protein sequence ID" value="TQL74254.1"/>
    <property type="molecule type" value="Genomic_DNA"/>
</dbReference>
<accession>A0A543ANU7</accession>
<feature type="DNA-binding region" description="H-T-H motif" evidence="4">
    <location>
        <begin position="34"/>
        <end position="53"/>
    </location>
</feature>
<keyword evidence="1" id="KW-0805">Transcription regulation</keyword>
<dbReference type="InterPro" id="IPR001647">
    <property type="entry name" value="HTH_TetR"/>
</dbReference>
<evidence type="ECO:0000259" key="5">
    <source>
        <dbReference type="PROSITE" id="PS50977"/>
    </source>
</evidence>
<dbReference type="PROSITE" id="PS50977">
    <property type="entry name" value="HTH_TETR_2"/>
    <property type="match status" value="1"/>
</dbReference>